<evidence type="ECO:0000313" key="1">
    <source>
        <dbReference type="EnsemblMetazoa" id="OVOC5296.1"/>
    </source>
</evidence>
<proteinExistence type="predicted"/>
<organism evidence="1 2">
    <name type="scientific">Onchocerca volvulus</name>
    <dbReference type="NCBI Taxonomy" id="6282"/>
    <lineage>
        <taxon>Eukaryota</taxon>
        <taxon>Metazoa</taxon>
        <taxon>Ecdysozoa</taxon>
        <taxon>Nematoda</taxon>
        <taxon>Chromadorea</taxon>
        <taxon>Rhabditida</taxon>
        <taxon>Spirurina</taxon>
        <taxon>Spiruromorpha</taxon>
        <taxon>Filarioidea</taxon>
        <taxon>Onchocercidae</taxon>
        <taxon>Onchocerca</taxon>
    </lineage>
</organism>
<evidence type="ECO:0000313" key="2">
    <source>
        <dbReference type="Proteomes" id="UP000024404"/>
    </source>
</evidence>
<dbReference type="Proteomes" id="UP000024404">
    <property type="component" value="Unassembled WGS sequence"/>
</dbReference>
<dbReference type="EnsemblMetazoa" id="OVOC5296.1">
    <property type="protein sequence ID" value="OVOC5296.1"/>
    <property type="gene ID" value="WBGene00242105"/>
</dbReference>
<protein>
    <submittedName>
        <fullName evidence="1">Uncharacterized protein</fullName>
    </submittedName>
</protein>
<dbReference type="EMBL" id="CMVM020000154">
    <property type="status" value="NOT_ANNOTATED_CDS"/>
    <property type="molecule type" value="Genomic_DNA"/>
</dbReference>
<name>A0A8R1XWQ2_ONCVO</name>
<accession>A0A8R1XWQ2</accession>
<reference evidence="2" key="1">
    <citation type="submission" date="2013-10" db="EMBL/GenBank/DDBJ databases">
        <title>Genome sequencing of Onchocerca volvulus.</title>
        <authorList>
            <person name="Cotton J."/>
            <person name="Tsai J."/>
            <person name="Stanley E."/>
            <person name="Tracey A."/>
            <person name="Holroyd N."/>
            <person name="Lustigman S."/>
            <person name="Berriman M."/>
        </authorList>
    </citation>
    <scope>NUCLEOTIDE SEQUENCE</scope>
</reference>
<keyword evidence="2" id="KW-1185">Reference proteome</keyword>
<dbReference type="AlphaFoldDB" id="A0A8R1XWQ2"/>
<reference evidence="1" key="2">
    <citation type="submission" date="2022-06" db="UniProtKB">
        <authorList>
            <consortium name="EnsemblMetazoa"/>
        </authorList>
    </citation>
    <scope>IDENTIFICATION</scope>
</reference>
<sequence length="79" mass="8752">MLDRKGAKGAMPLASNAYFNFHRVPGTTVSRTITLGPLMVAACHLKRTCQSNTKNNDISKTRSFLLDFILALNLRSQLD</sequence>